<feature type="transmembrane region" description="Helical" evidence="9">
    <location>
        <begin position="29"/>
        <end position="46"/>
    </location>
</feature>
<evidence type="ECO:0000256" key="8">
    <source>
        <dbReference type="ARBA" id="ARBA00023136"/>
    </source>
</evidence>
<comment type="caution">
    <text evidence="10">The sequence shown here is derived from an EMBL/GenBank/DDBJ whole genome shotgun (WGS) entry which is preliminary data.</text>
</comment>
<keyword evidence="6" id="KW-0677">Repeat</keyword>
<dbReference type="InterPro" id="IPR004316">
    <property type="entry name" value="SWEET_rpt"/>
</dbReference>
<evidence type="ECO:0000313" key="10">
    <source>
        <dbReference type="EMBL" id="KAF5837855.1"/>
    </source>
</evidence>
<keyword evidence="4" id="KW-0762">Sugar transport</keyword>
<dbReference type="PANTHER" id="PTHR10791:SF224">
    <property type="entry name" value="SUGAR TRANSPORTER SWEET"/>
    <property type="match status" value="1"/>
</dbReference>
<feature type="transmembrane region" description="Helical" evidence="9">
    <location>
        <begin position="58"/>
        <end position="76"/>
    </location>
</feature>
<feature type="transmembrane region" description="Helical" evidence="9">
    <location>
        <begin position="5"/>
        <end position="23"/>
    </location>
</feature>
<organism evidence="10 11">
    <name type="scientific">Dunaliella salina</name>
    <name type="common">Green alga</name>
    <name type="synonym">Protococcus salinus</name>
    <dbReference type="NCBI Taxonomy" id="3046"/>
    <lineage>
        <taxon>Eukaryota</taxon>
        <taxon>Viridiplantae</taxon>
        <taxon>Chlorophyta</taxon>
        <taxon>core chlorophytes</taxon>
        <taxon>Chlorophyceae</taxon>
        <taxon>CS clade</taxon>
        <taxon>Chlamydomonadales</taxon>
        <taxon>Dunaliellaceae</taxon>
        <taxon>Dunaliella</taxon>
    </lineage>
</organism>
<feature type="transmembrane region" description="Helical" evidence="9">
    <location>
        <begin position="121"/>
        <end position="138"/>
    </location>
</feature>
<protein>
    <submittedName>
        <fullName evidence="10">Sugar efflux transporter for intercellular exchange-domain-containing protein</fullName>
    </submittedName>
</protein>
<evidence type="ECO:0000256" key="6">
    <source>
        <dbReference type="ARBA" id="ARBA00022737"/>
    </source>
</evidence>
<keyword evidence="3" id="KW-0813">Transport</keyword>
<evidence type="ECO:0000256" key="2">
    <source>
        <dbReference type="ARBA" id="ARBA00007809"/>
    </source>
</evidence>
<evidence type="ECO:0000256" key="7">
    <source>
        <dbReference type="ARBA" id="ARBA00022989"/>
    </source>
</evidence>
<evidence type="ECO:0000313" key="11">
    <source>
        <dbReference type="Proteomes" id="UP000815325"/>
    </source>
</evidence>
<keyword evidence="11" id="KW-1185">Reference proteome</keyword>
<keyword evidence="8 9" id="KW-0472">Membrane</keyword>
<evidence type="ECO:0000256" key="9">
    <source>
        <dbReference type="SAM" id="Phobius"/>
    </source>
</evidence>
<feature type="transmembrane region" description="Helical" evidence="9">
    <location>
        <begin position="144"/>
        <end position="165"/>
    </location>
</feature>
<evidence type="ECO:0000256" key="5">
    <source>
        <dbReference type="ARBA" id="ARBA00022692"/>
    </source>
</evidence>
<gene>
    <name evidence="10" type="ORF">DUNSADRAFT_3748</name>
</gene>
<sequence length="191" mass="20200">MRHRIVANCVVWLLYAAYVKAPYVAAGNLPGLVLGVYMTFIAYGVADLKTRDSMVRVVVVITTVLSLGPTAVALFVKDTALGANAIGYLAVGILLCYYSAPLSALAAVVQSRTSASLHAPLSLMSFINGALWVSYGLAVGDAFIWGPNGVGALFGAIQLILLAIFPKSSSNQERISAQDEVERAPLRQSPQ</sequence>
<evidence type="ECO:0000256" key="4">
    <source>
        <dbReference type="ARBA" id="ARBA00022597"/>
    </source>
</evidence>
<evidence type="ECO:0000256" key="3">
    <source>
        <dbReference type="ARBA" id="ARBA00022448"/>
    </source>
</evidence>
<dbReference type="InterPro" id="IPR047664">
    <property type="entry name" value="SWEET"/>
</dbReference>
<proteinExistence type="inferred from homology"/>
<keyword evidence="5 9" id="KW-0812">Transmembrane</keyword>
<name>A0ABQ7GTE4_DUNSA</name>
<dbReference type="Gene3D" id="1.20.1280.290">
    <property type="match status" value="1"/>
</dbReference>
<accession>A0ABQ7GTE4</accession>
<dbReference type="Pfam" id="PF03083">
    <property type="entry name" value="MtN3_slv"/>
    <property type="match status" value="1"/>
</dbReference>
<dbReference type="EMBL" id="MU069600">
    <property type="protein sequence ID" value="KAF5837855.1"/>
    <property type="molecule type" value="Genomic_DNA"/>
</dbReference>
<feature type="transmembrane region" description="Helical" evidence="9">
    <location>
        <begin position="88"/>
        <end position="109"/>
    </location>
</feature>
<dbReference type="Proteomes" id="UP000815325">
    <property type="component" value="Unassembled WGS sequence"/>
</dbReference>
<keyword evidence="7 9" id="KW-1133">Transmembrane helix</keyword>
<comment type="subcellular location">
    <subcellularLocation>
        <location evidence="1">Endomembrane system</location>
        <topology evidence="1">Multi-pass membrane protein</topology>
    </subcellularLocation>
</comment>
<dbReference type="PANTHER" id="PTHR10791">
    <property type="entry name" value="RAG1-ACTIVATING PROTEIN 1"/>
    <property type="match status" value="1"/>
</dbReference>
<comment type="similarity">
    <text evidence="2">Belongs to the SWEET sugar transporter family.</text>
</comment>
<reference evidence="10" key="1">
    <citation type="submission" date="2017-08" db="EMBL/GenBank/DDBJ databases">
        <authorList>
            <person name="Polle J.E."/>
            <person name="Barry K."/>
            <person name="Cushman J."/>
            <person name="Schmutz J."/>
            <person name="Tran D."/>
            <person name="Hathwaick L.T."/>
            <person name="Yim W.C."/>
            <person name="Jenkins J."/>
            <person name="Mckie-Krisberg Z.M."/>
            <person name="Prochnik S."/>
            <person name="Lindquist E."/>
            <person name="Dockter R.B."/>
            <person name="Adam C."/>
            <person name="Molina H."/>
            <person name="Bunkerborg J."/>
            <person name="Jin E."/>
            <person name="Buchheim M."/>
            <person name="Magnuson J."/>
        </authorList>
    </citation>
    <scope>NUCLEOTIDE SEQUENCE</scope>
    <source>
        <strain evidence="10">CCAP 19/18</strain>
    </source>
</reference>
<evidence type="ECO:0000256" key="1">
    <source>
        <dbReference type="ARBA" id="ARBA00004127"/>
    </source>
</evidence>